<accession>A0ACB9FB69</accession>
<keyword evidence="2" id="KW-1185">Reference proteome</keyword>
<reference evidence="1 2" key="2">
    <citation type="journal article" date="2022" name="Mol. Ecol. Resour.">
        <title>The genomes of chicory, endive, great burdock and yacon provide insights into Asteraceae paleo-polyploidization history and plant inulin production.</title>
        <authorList>
            <person name="Fan W."/>
            <person name="Wang S."/>
            <person name="Wang H."/>
            <person name="Wang A."/>
            <person name="Jiang F."/>
            <person name="Liu H."/>
            <person name="Zhao H."/>
            <person name="Xu D."/>
            <person name="Zhang Y."/>
        </authorList>
    </citation>
    <scope>NUCLEOTIDE SEQUENCE [LARGE SCALE GENOMIC DNA]</scope>
    <source>
        <strain evidence="2">cv. Punajuju</strain>
        <tissue evidence="1">Leaves</tissue>
    </source>
</reference>
<comment type="caution">
    <text evidence="1">The sequence shown here is derived from an EMBL/GenBank/DDBJ whole genome shotgun (WGS) entry which is preliminary data.</text>
</comment>
<dbReference type="Proteomes" id="UP001055811">
    <property type="component" value="Linkage Group LG03"/>
</dbReference>
<dbReference type="EMBL" id="CM042011">
    <property type="protein sequence ID" value="KAI3768364.1"/>
    <property type="molecule type" value="Genomic_DNA"/>
</dbReference>
<proteinExistence type="predicted"/>
<name>A0ACB9FB69_CICIN</name>
<evidence type="ECO:0000313" key="1">
    <source>
        <dbReference type="EMBL" id="KAI3768364.1"/>
    </source>
</evidence>
<reference evidence="2" key="1">
    <citation type="journal article" date="2022" name="Mol. Ecol. Resour.">
        <title>The genomes of chicory, endive, great burdock and yacon provide insights into Asteraceae palaeo-polyploidization history and plant inulin production.</title>
        <authorList>
            <person name="Fan W."/>
            <person name="Wang S."/>
            <person name="Wang H."/>
            <person name="Wang A."/>
            <person name="Jiang F."/>
            <person name="Liu H."/>
            <person name="Zhao H."/>
            <person name="Xu D."/>
            <person name="Zhang Y."/>
        </authorList>
    </citation>
    <scope>NUCLEOTIDE SEQUENCE [LARGE SCALE GENOMIC DNA]</scope>
    <source>
        <strain evidence="2">cv. Punajuju</strain>
    </source>
</reference>
<evidence type="ECO:0000313" key="2">
    <source>
        <dbReference type="Proteomes" id="UP001055811"/>
    </source>
</evidence>
<sequence length="138" mass="14468">MTHFNIHSCLIVLIISSYGILMTEGRLLKYMQKKEVDGVPSASVPVAEKKVVFPQSQGYGRSQPDSVTDFRPTTPGNSPGAGHSFTEHRLDTQSVATSDAPAVPESGAGNSDDFRPTGPGHSPGGGHSKDGHIGTPNA</sequence>
<gene>
    <name evidence="1" type="ORF">L2E82_18978</name>
</gene>
<organism evidence="1 2">
    <name type="scientific">Cichorium intybus</name>
    <name type="common">Chicory</name>
    <dbReference type="NCBI Taxonomy" id="13427"/>
    <lineage>
        <taxon>Eukaryota</taxon>
        <taxon>Viridiplantae</taxon>
        <taxon>Streptophyta</taxon>
        <taxon>Embryophyta</taxon>
        <taxon>Tracheophyta</taxon>
        <taxon>Spermatophyta</taxon>
        <taxon>Magnoliopsida</taxon>
        <taxon>eudicotyledons</taxon>
        <taxon>Gunneridae</taxon>
        <taxon>Pentapetalae</taxon>
        <taxon>asterids</taxon>
        <taxon>campanulids</taxon>
        <taxon>Asterales</taxon>
        <taxon>Asteraceae</taxon>
        <taxon>Cichorioideae</taxon>
        <taxon>Cichorieae</taxon>
        <taxon>Cichoriinae</taxon>
        <taxon>Cichorium</taxon>
    </lineage>
</organism>
<protein>
    <submittedName>
        <fullName evidence="1">Uncharacterized protein</fullName>
    </submittedName>
</protein>